<keyword evidence="5 7" id="KW-1133">Transmembrane helix</keyword>
<evidence type="ECO:0000259" key="8">
    <source>
        <dbReference type="PROSITE" id="PS50850"/>
    </source>
</evidence>
<keyword evidence="3" id="KW-0813">Transport</keyword>
<feature type="transmembrane region" description="Helical" evidence="7">
    <location>
        <begin position="333"/>
        <end position="352"/>
    </location>
</feature>
<feature type="transmembrane region" description="Helical" evidence="7">
    <location>
        <begin position="163"/>
        <end position="186"/>
    </location>
</feature>
<comment type="similarity">
    <text evidence="2">Belongs to the major facilitator superfamily.</text>
</comment>
<evidence type="ECO:0000256" key="2">
    <source>
        <dbReference type="ARBA" id="ARBA00008335"/>
    </source>
</evidence>
<dbReference type="RefSeq" id="WP_101644905.1">
    <property type="nucleotide sequence ID" value="NZ_PGUY01000061.1"/>
</dbReference>
<feature type="transmembrane region" description="Helical" evidence="7">
    <location>
        <begin position="247"/>
        <end position="266"/>
    </location>
</feature>
<feature type="transmembrane region" description="Helical" evidence="7">
    <location>
        <begin position="302"/>
        <end position="321"/>
    </location>
</feature>
<evidence type="ECO:0000256" key="6">
    <source>
        <dbReference type="ARBA" id="ARBA00023136"/>
    </source>
</evidence>
<dbReference type="AlphaFoldDB" id="A0A2N5M2B2"/>
<dbReference type="GO" id="GO:0005886">
    <property type="term" value="C:plasma membrane"/>
    <property type="evidence" value="ECO:0007669"/>
    <property type="project" value="UniProtKB-SubCell"/>
</dbReference>
<dbReference type="Proteomes" id="UP000234748">
    <property type="component" value="Unassembled WGS sequence"/>
</dbReference>
<dbReference type="InterPro" id="IPR020846">
    <property type="entry name" value="MFS_dom"/>
</dbReference>
<dbReference type="PANTHER" id="PTHR23514">
    <property type="entry name" value="BYPASS OF STOP CODON PROTEIN 6"/>
    <property type="match status" value="1"/>
</dbReference>
<dbReference type="InterPro" id="IPR011701">
    <property type="entry name" value="MFS"/>
</dbReference>
<dbReference type="PANTHER" id="PTHR23514:SF3">
    <property type="entry name" value="BYPASS OF STOP CODON PROTEIN 6"/>
    <property type="match status" value="1"/>
</dbReference>
<dbReference type="PROSITE" id="PS50850">
    <property type="entry name" value="MFS"/>
    <property type="match status" value="1"/>
</dbReference>
<dbReference type="SUPFAM" id="SSF103473">
    <property type="entry name" value="MFS general substrate transporter"/>
    <property type="match status" value="1"/>
</dbReference>
<evidence type="ECO:0000256" key="7">
    <source>
        <dbReference type="SAM" id="Phobius"/>
    </source>
</evidence>
<reference evidence="9 10" key="1">
    <citation type="submission" date="2017-11" db="EMBL/GenBank/DDBJ databases">
        <title>Comparitive Functional Genomics of Dry Heat Resistant strains isolated from the Viking Spacecraft.</title>
        <authorList>
            <person name="Seuylemezian A."/>
            <person name="Cooper K."/>
            <person name="Vaishampayan P."/>
        </authorList>
    </citation>
    <scope>NUCLEOTIDE SEQUENCE [LARGE SCALE GENOMIC DNA]</scope>
    <source>
        <strain evidence="9 10">V1-29</strain>
    </source>
</reference>
<feature type="transmembrane region" description="Helical" evidence="7">
    <location>
        <begin position="364"/>
        <end position="381"/>
    </location>
</feature>
<dbReference type="InterPro" id="IPR051788">
    <property type="entry name" value="MFS_Transporter"/>
</dbReference>
<feature type="domain" description="Major facilitator superfamily (MFS) profile" evidence="8">
    <location>
        <begin position="9"/>
        <end position="386"/>
    </location>
</feature>
<dbReference type="EMBL" id="PGUY01000061">
    <property type="protein sequence ID" value="PLT28455.1"/>
    <property type="molecule type" value="Genomic_DNA"/>
</dbReference>
<feature type="transmembrane region" description="Helical" evidence="7">
    <location>
        <begin position="45"/>
        <end position="67"/>
    </location>
</feature>
<keyword evidence="4 7" id="KW-0812">Transmembrane</keyword>
<comment type="caution">
    <text evidence="9">The sequence shown here is derived from an EMBL/GenBank/DDBJ whole genome shotgun (WGS) entry which is preliminary data.</text>
</comment>
<feature type="transmembrane region" description="Helical" evidence="7">
    <location>
        <begin position="102"/>
        <end position="125"/>
    </location>
</feature>
<dbReference type="Gene3D" id="1.20.1250.20">
    <property type="entry name" value="MFS general substrate transporter like domains"/>
    <property type="match status" value="2"/>
</dbReference>
<accession>A0A2N5M2B2</accession>
<name>A0A2N5M2B2_9BACI</name>
<dbReference type="Pfam" id="PF07690">
    <property type="entry name" value="MFS_1"/>
    <property type="match status" value="1"/>
</dbReference>
<organism evidence="9 10">
    <name type="scientific">Peribacillus deserti</name>
    <dbReference type="NCBI Taxonomy" id="673318"/>
    <lineage>
        <taxon>Bacteria</taxon>
        <taxon>Bacillati</taxon>
        <taxon>Bacillota</taxon>
        <taxon>Bacilli</taxon>
        <taxon>Bacillales</taxon>
        <taxon>Bacillaceae</taxon>
        <taxon>Peribacillus</taxon>
    </lineage>
</organism>
<feature type="transmembrane region" description="Helical" evidence="7">
    <location>
        <begin position="206"/>
        <end position="227"/>
    </location>
</feature>
<feature type="transmembrane region" description="Helical" evidence="7">
    <location>
        <begin position="74"/>
        <end position="96"/>
    </location>
</feature>
<dbReference type="GO" id="GO:0022857">
    <property type="term" value="F:transmembrane transporter activity"/>
    <property type="evidence" value="ECO:0007669"/>
    <property type="project" value="InterPro"/>
</dbReference>
<evidence type="ECO:0000256" key="5">
    <source>
        <dbReference type="ARBA" id="ARBA00022989"/>
    </source>
</evidence>
<feature type="transmembrane region" description="Helical" evidence="7">
    <location>
        <begin position="7"/>
        <end position="25"/>
    </location>
</feature>
<keyword evidence="6 7" id="KW-0472">Membrane</keyword>
<protein>
    <submittedName>
        <fullName evidence="9">MFS transporter</fullName>
    </submittedName>
</protein>
<evidence type="ECO:0000313" key="10">
    <source>
        <dbReference type="Proteomes" id="UP000234748"/>
    </source>
</evidence>
<keyword evidence="10" id="KW-1185">Reference proteome</keyword>
<gene>
    <name evidence="9" type="ORF">CUU66_18615</name>
</gene>
<comment type="subcellular location">
    <subcellularLocation>
        <location evidence="1">Cell membrane</location>
        <topology evidence="1">Multi-pass membrane protein</topology>
    </subcellularLocation>
</comment>
<dbReference type="OrthoDB" id="1674556at2"/>
<dbReference type="InterPro" id="IPR036259">
    <property type="entry name" value="MFS_trans_sf"/>
</dbReference>
<proteinExistence type="inferred from homology"/>
<feature type="transmembrane region" description="Helical" evidence="7">
    <location>
        <begin position="278"/>
        <end position="296"/>
    </location>
</feature>
<evidence type="ECO:0000256" key="4">
    <source>
        <dbReference type="ARBA" id="ARBA00022692"/>
    </source>
</evidence>
<sequence length="393" mass="42357">MRNKRNISALFIMAFTMFLLGGLSSTKGLILDEVKKDIGLDLNEFGLVVFIFQWGFTIAGVVSGYLVDKKGLKIMTIAGTVIMAAGLVGTGSAQTILFFLGFYLIVGFGLGSMTVASNAIVPAVFPNKQGMMFNITMGVYGLGMFSTPLILRWMFSSGISWRVFYLGIAILLVAFIIYIAFTDVPAGKAERASLSSFKEMLKNMQFIFIMIFLVFYVASEVSFLNFFPSYLKTLELGGATGSEKGTIVAAILSAFSLLFTIGRLGGGWIANKIGEKKTLLFFSLLAVVTVTISKFFANEWVYLFAAAGLFFSVLFPTATAIGTKISETSGSALGLVYVASGIGGAFAGWLVGAVSEKFGPSDGFNLPIIFLAILLVISFFIKDVPDREQTKPV</sequence>
<evidence type="ECO:0000313" key="9">
    <source>
        <dbReference type="EMBL" id="PLT28455.1"/>
    </source>
</evidence>
<evidence type="ECO:0000256" key="3">
    <source>
        <dbReference type="ARBA" id="ARBA00022448"/>
    </source>
</evidence>
<evidence type="ECO:0000256" key="1">
    <source>
        <dbReference type="ARBA" id="ARBA00004651"/>
    </source>
</evidence>
<feature type="transmembrane region" description="Helical" evidence="7">
    <location>
        <begin position="132"/>
        <end position="151"/>
    </location>
</feature>